<dbReference type="GO" id="GO:0050830">
    <property type="term" value="P:defense response to Gram-positive bacterium"/>
    <property type="evidence" value="ECO:0007669"/>
    <property type="project" value="TreeGrafter"/>
</dbReference>
<dbReference type="GO" id="GO:0016787">
    <property type="term" value="F:hydrolase activity"/>
    <property type="evidence" value="ECO:0007669"/>
    <property type="project" value="UniProtKB-KW"/>
</dbReference>
<dbReference type="Pfam" id="PF00074">
    <property type="entry name" value="RnaseA"/>
    <property type="match status" value="1"/>
</dbReference>
<dbReference type="InterPro" id="IPR023412">
    <property type="entry name" value="RNaseA_domain"/>
</dbReference>
<evidence type="ECO:0000256" key="1">
    <source>
        <dbReference type="ARBA" id="ARBA00005600"/>
    </source>
</evidence>
<sequence length="146" mass="16737">MALKGMSLICLLFIATSVFSISRAQNPMAFRRKHLTLLDTIDHNTCNSEMRNKRIAMTRDGCKKLNTFIHAREEVIDATCTVGKVHVIKGQKYKKSISKFRVTNCRLSGEYPNDCEYMAEKSAWKYIVISCDQNDRPVHFAGTLNW</sequence>
<dbReference type="GeneTree" id="ENSGT00960000191068"/>
<evidence type="ECO:0000256" key="4">
    <source>
        <dbReference type="ARBA" id="ARBA00022801"/>
    </source>
</evidence>
<evidence type="ECO:0000256" key="5">
    <source>
        <dbReference type="RuleBase" id="RU000651"/>
    </source>
</evidence>
<evidence type="ECO:0000313" key="7">
    <source>
        <dbReference type="Ensembl" id="ENSTMTP00000029324.1"/>
    </source>
</evidence>
<name>A0A674KDA7_9SAUR</name>
<dbReference type="InParanoid" id="A0A674KDA7"/>
<evidence type="ECO:0000259" key="6">
    <source>
        <dbReference type="SMART" id="SM00092"/>
    </source>
</evidence>
<feature type="chain" id="PRO_5025708764" description="Ribonuclease A-domain domain-containing protein" evidence="5">
    <location>
        <begin position="25"/>
        <end position="146"/>
    </location>
</feature>
<comment type="similarity">
    <text evidence="1 5">Belongs to the pancreatic ribonuclease family.</text>
</comment>
<keyword evidence="5" id="KW-0732">Signal</keyword>
<dbReference type="PROSITE" id="PS00127">
    <property type="entry name" value="RNASE_PANCREATIC"/>
    <property type="match status" value="1"/>
</dbReference>
<reference evidence="7" key="1">
    <citation type="submission" date="2025-08" db="UniProtKB">
        <authorList>
            <consortium name="Ensembl"/>
        </authorList>
    </citation>
    <scope>IDENTIFICATION</scope>
</reference>
<dbReference type="AlphaFoldDB" id="A0A674KDA7"/>
<keyword evidence="3 5" id="KW-0255">Endonuclease</keyword>
<dbReference type="InterPro" id="IPR023411">
    <property type="entry name" value="RNaseA_AS"/>
</dbReference>
<accession>A0A674KDA7</accession>
<evidence type="ECO:0000256" key="2">
    <source>
        <dbReference type="ARBA" id="ARBA00022722"/>
    </source>
</evidence>
<dbReference type="InterPro" id="IPR001427">
    <property type="entry name" value="RNaseA"/>
</dbReference>
<keyword evidence="4 5" id="KW-0378">Hydrolase</keyword>
<dbReference type="GO" id="GO:0003676">
    <property type="term" value="F:nucleic acid binding"/>
    <property type="evidence" value="ECO:0007669"/>
    <property type="project" value="InterPro"/>
</dbReference>
<dbReference type="Gene3D" id="3.10.130.10">
    <property type="entry name" value="Ribonuclease A-like domain"/>
    <property type="match status" value="1"/>
</dbReference>
<dbReference type="GO" id="GO:0004540">
    <property type="term" value="F:RNA nuclease activity"/>
    <property type="evidence" value="ECO:0007669"/>
    <property type="project" value="TreeGrafter"/>
</dbReference>
<keyword evidence="8" id="KW-1185">Reference proteome</keyword>
<proteinExistence type="inferred from homology"/>
<dbReference type="SUPFAM" id="SSF54076">
    <property type="entry name" value="RNase A-like"/>
    <property type="match status" value="1"/>
</dbReference>
<dbReference type="GO" id="GO:0004519">
    <property type="term" value="F:endonuclease activity"/>
    <property type="evidence" value="ECO:0007669"/>
    <property type="project" value="UniProtKB-KW"/>
</dbReference>
<protein>
    <recommendedName>
        <fullName evidence="6">Ribonuclease A-domain domain-containing protein</fullName>
    </recommendedName>
</protein>
<evidence type="ECO:0000313" key="8">
    <source>
        <dbReference type="Proteomes" id="UP000472274"/>
    </source>
</evidence>
<reference evidence="7" key="2">
    <citation type="submission" date="2025-09" db="UniProtKB">
        <authorList>
            <consortium name="Ensembl"/>
        </authorList>
    </citation>
    <scope>IDENTIFICATION</scope>
</reference>
<dbReference type="Proteomes" id="UP000472274">
    <property type="component" value="Unplaced"/>
</dbReference>
<feature type="signal peptide" evidence="5">
    <location>
        <begin position="1"/>
        <end position="24"/>
    </location>
</feature>
<dbReference type="InterPro" id="IPR036816">
    <property type="entry name" value="RNaseA-like_dom_sf"/>
</dbReference>
<dbReference type="SMART" id="SM00092">
    <property type="entry name" value="RNAse_Pc"/>
    <property type="match status" value="1"/>
</dbReference>
<feature type="domain" description="Ribonuclease A-domain" evidence="6">
    <location>
        <begin position="23"/>
        <end position="144"/>
    </location>
</feature>
<organism evidence="7 8">
    <name type="scientific">Terrapene triunguis</name>
    <name type="common">Three-toed box turtle</name>
    <dbReference type="NCBI Taxonomy" id="2587831"/>
    <lineage>
        <taxon>Eukaryota</taxon>
        <taxon>Metazoa</taxon>
        <taxon>Chordata</taxon>
        <taxon>Craniata</taxon>
        <taxon>Vertebrata</taxon>
        <taxon>Euteleostomi</taxon>
        <taxon>Archelosauria</taxon>
        <taxon>Testudinata</taxon>
        <taxon>Testudines</taxon>
        <taxon>Cryptodira</taxon>
        <taxon>Durocryptodira</taxon>
        <taxon>Testudinoidea</taxon>
        <taxon>Emydidae</taxon>
        <taxon>Terrapene</taxon>
    </lineage>
</organism>
<dbReference type="PANTHER" id="PTHR11437">
    <property type="entry name" value="RIBONUCLEASE"/>
    <property type="match status" value="1"/>
</dbReference>
<dbReference type="Ensembl" id="ENSTMTT00000030396.1">
    <property type="protein sequence ID" value="ENSTMTP00000029324.1"/>
    <property type="gene ID" value="ENSTMTG00000021228.1"/>
</dbReference>
<keyword evidence="2 5" id="KW-0540">Nuclease</keyword>
<evidence type="ECO:0000256" key="3">
    <source>
        <dbReference type="ARBA" id="ARBA00022759"/>
    </source>
</evidence>